<keyword evidence="3" id="KW-0274">FAD</keyword>
<keyword evidence="2" id="KW-0285">Flavoprotein</keyword>
<proteinExistence type="inferred from homology"/>
<evidence type="ECO:0000256" key="6">
    <source>
        <dbReference type="SAM" id="MobiDB-lite"/>
    </source>
</evidence>
<organism evidence="7 8">
    <name type="scientific">Neoarthrinium moseri</name>
    <dbReference type="NCBI Taxonomy" id="1658444"/>
    <lineage>
        <taxon>Eukaryota</taxon>
        <taxon>Fungi</taxon>
        <taxon>Dikarya</taxon>
        <taxon>Ascomycota</taxon>
        <taxon>Pezizomycotina</taxon>
        <taxon>Sordariomycetes</taxon>
        <taxon>Xylariomycetidae</taxon>
        <taxon>Amphisphaeriales</taxon>
        <taxon>Apiosporaceae</taxon>
        <taxon>Neoarthrinium</taxon>
    </lineage>
</organism>
<comment type="caution">
    <text evidence="7">The sequence shown here is derived from an EMBL/GenBank/DDBJ whole genome shotgun (WGS) entry which is preliminary data.</text>
</comment>
<gene>
    <name evidence="7" type="ORF">JX265_009370</name>
</gene>
<dbReference type="InterPro" id="IPR050346">
    <property type="entry name" value="FMO-like"/>
</dbReference>
<dbReference type="EMBL" id="JAFIMR010000028">
    <property type="protein sequence ID" value="KAI1861867.1"/>
    <property type="molecule type" value="Genomic_DNA"/>
</dbReference>
<evidence type="ECO:0000256" key="5">
    <source>
        <dbReference type="ARBA" id="ARBA00023002"/>
    </source>
</evidence>
<dbReference type="InterPro" id="IPR036188">
    <property type="entry name" value="FAD/NAD-bd_sf"/>
</dbReference>
<protein>
    <recommendedName>
        <fullName evidence="9">Thiol-specific monooxygenase</fullName>
    </recommendedName>
</protein>
<evidence type="ECO:0008006" key="9">
    <source>
        <dbReference type="Google" id="ProtNLM"/>
    </source>
</evidence>
<dbReference type="Proteomes" id="UP000829685">
    <property type="component" value="Unassembled WGS sequence"/>
</dbReference>
<feature type="region of interest" description="Disordered" evidence="6">
    <location>
        <begin position="462"/>
        <end position="489"/>
    </location>
</feature>
<evidence type="ECO:0000256" key="1">
    <source>
        <dbReference type="ARBA" id="ARBA00009183"/>
    </source>
</evidence>
<accession>A0A9P9WGG9</accession>
<evidence type="ECO:0000256" key="2">
    <source>
        <dbReference type="ARBA" id="ARBA00022630"/>
    </source>
</evidence>
<feature type="compositionally biased region" description="Acidic residues" evidence="6">
    <location>
        <begin position="464"/>
        <end position="473"/>
    </location>
</feature>
<dbReference type="PANTHER" id="PTHR23023">
    <property type="entry name" value="DIMETHYLANILINE MONOOXYGENASE"/>
    <property type="match status" value="1"/>
</dbReference>
<keyword evidence="5" id="KW-0560">Oxidoreductase</keyword>
<name>A0A9P9WGG9_9PEZI</name>
<dbReference type="OrthoDB" id="66881at2759"/>
<evidence type="ECO:0000256" key="4">
    <source>
        <dbReference type="ARBA" id="ARBA00022857"/>
    </source>
</evidence>
<keyword evidence="8" id="KW-1185">Reference proteome</keyword>
<dbReference type="InterPro" id="IPR020946">
    <property type="entry name" value="Flavin_mOase-like"/>
</dbReference>
<keyword evidence="4" id="KW-0521">NADP</keyword>
<dbReference type="Gene3D" id="3.50.50.60">
    <property type="entry name" value="FAD/NAD(P)-binding domain"/>
    <property type="match status" value="2"/>
</dbReference>
<dbReference type="InterPro" id="IPR000960">
    <property type="entry name" value="Flavin_mOase"/>
</dbReference>
<dbReference type="AlphaFoldDB" id="A0A9P9WGG9"/>
<dbReference type="GO" id="GO:0050660">
    <property type="term" value="F:flavin adenine dinucleotide binding"/>
    <property type="evidence" value="ECO:0007669"/>
    <property type="project" value="InterPro"/>
</dbReference>
<reference evidence="7" key="1">
    <citation type="submission" date="2021-03" db="EMBL/GenBank/DDBJ databases">
        <title>Revisited historic fungal species revealed as producer of novel bioactive compounds through whole genome sequencing and comparative genomics.</title>
        <authorList>
            <person name="Vignolle G.A."/>
            <person name="Hochenegger N."/>
            <person name="Mach R.L."/>
            <person name="Mach-Aigner A.R."/>
            <person name="Javad Rahimi M."/>
            <person name="Salim K.A."/>
            <person name="Chan C.M."/>
            <person name="Lim L.B.L."/>
            <person name="Cai F."/>
            <person name="Druzhinina I.S."/>
            <person name="U'Ren J.M."/>
            <person name="Derntl C."/>
        </authorList>
    </citation>
    <scope>NUCLEOTIDE SEQUENCE</scope>
    <source>
        <strain evidence="7">TUCIM 5799</strain>
    </source>
</reference>
<dbReference type="PRINTS" id="PR00370">
    <property type="entry name" value="FMOXYGENASE"/>
</dbReference>
<evidence type="ECO:0000313" key="7">
    <source>
        <dbReference type="EMBL" id="KAI1861867.1"/>
    </source>
</evidence>
<feature type="region of interest" description="Disordered" evidence="6">
    <location>
        <begin position="48"/>
        <end position="70"/>
    </location>
</feature>
<comment type="similarity">
    <text evidence="1">Belongs to the FMO family.</text>
</comment>
<dbReference type="GO" id="GO:0050661">
    <property type="term" value="F:NADP binding"/>
    <property type="evidence" value="ECO:0007669"/>
    <property type="project" value="InterPro"/>
</dbReference>
<evidence type="ECO:0000256" key="3">
    <source>
        <dbReference type="ARBA" id="ARBA00022827"/>
    </source>
</evidence>
<dbReference type="Pfam" id="PF00743">
    <property type="entry name" value="FMO-like"/>
    <property type="match status" value="2"/>
</dbReference>
<dbReference type="PIRSF" id="PIRSF000332">
    <property type="entry name" value="FMO"/>
    <property type="match status" value="1"/>
</dbReference>
<evidence type="ECO:0000313" key="8">
    <source>
        <dbReference type="Proteomes" id="UP000829685"/>
    </source>
</evidence>
<dbReference type="GO" id="GO:0004499">
    <property type="term" value="F:N,N-dimethylaniline monooxygenase activity"/>
    <property type="evidence" value="ECO:0007669"/>
    <property type="project" value="InterPro"/>
</dbReference>
<sequence length="505" mass="57391">MGGGDKIKSIAIIGAGSAGVVTAAALKAENYFDIIQVFERREKPGGTWIYDADPQPPLPVHPGSLPTEIDPKLSIPESLPRALPPSQQERYSKTPVYNSLTTNVPEIAMSFSDERFAYGPFVPHHIPRQYIESYSSKHKIDSHLVLNTTVEDVSILPSSLKGGPERWKLTLRKYDSARHIDIWWEECFDAVILANGHYSVPYVPHVDGLQAFIERYPGRVVHSKYYRTPLVYSSQKILIIGNSASGHDLSLDLLSTADLPIYISKRSKARWEGSEPPPGIVWKPIVKEYRLDGRIIFVDGTYLDDVDAIIYCTGYKASYPFWNDKINGRPLYDYDAGKLIKGYWHTFFQDFKTLAIVGMPRVLSFRSWEYQAIALARLFSGRNHFPLPQKEEQEKWERERQEITEREGRKFHDIQWDTGETKQWLDGLFQLAGLGTLVGDGRIPPVLSKELVWALEHIKKYPEPDDADTDDDEKVIATAPSGDTDQNGQDWVLVSRKRKDLLAFI</sequence>
<dbReference type="SUPFAM" id="SSF51905">
    <property type="entry name" value="FAD/NAD(P)-binding domain"/>
    <property type="match status" value="2"/>
</dbReference>
<dbReference type="Pfam" id="PF13450">
    <property type="entry name" value="NAD_binding_8"/>
    <property type="match status" value="1"/>
</dbReference>